<dbReference type="Proteomes" id="UP000030758">
    <property type="component" value="Unassembled WGS sequence"/>
</dbReference>
<accession>A0A085MVT1</accession>
<organism evidence="4">
    <name type="scientific">Trichuris suis</name>
    <name type="common">pig whipworm</name>
    <dbReference type="NCBI Taxonomy" id="68888"/>
    <lineage>
        <taxon>Eukaryota</taxon>
        <taxon>Metazoa</taxon>
        <taxon>Ecdysozoa</taxon>
        <taxon>Nematoda</taxon>
        <taxon>Enoplea</taxon>
        <taxon>Dorylaimia</taxon>
        <taxon>Trichinellida</taxon>
        <taxon>Trichuridae</taxon>
        <taxon>Trichuris</taxon>
    </lineage>
</organism>
<evidence type="ECO:0000259" key="2">
    <source>
        <dbReference type="Pfam" id="PF03184"/>
    </source>
</evidence>
<feature type="domain" description="Helix-turn-helix" evidence="3">
    <location>
        <begin position="172"/>
        <end position="227"/>
    </location>
</feature>
<feature type="domain" description="DDE-1" evidence="2">
    <location>
        <begin position="2"/>
        <end position="119"/>
    </location>
</feature>
<dbReference type="InterPro" id="IPR058912">
    <property type="entry name" value="HTH_animal"/>
</dbReference>
<evidence type="ECO:0000256" key="1">
    <source>
        <dbReference type="SAM" id="MobiDB-lite"/>
    </source>
</evidence>
<evidence type="ECO:0000259" key="3">
    <source>
        <dbReference type="Pfam" id="PF26215"/>
    </source>
</evidence>
<proteinExistence type="predicted"/>
<dbReference type="InterPro" id="IPR004875">
    <property type="entry name" value="DDE_SF_endonuclease_dom"/>
</dbReference>
<dbReference type="AlphaFoldDB" id="A0A085MVT1"/>
<protein>
    <submittedName>
        <fullName evidence="4">Uncharacterized protein</fullName>
    </submittedName>
</protein>
<evidence type="ECO:0000313" key="4">
    <source>
        <dbReference type="EMBL" id="KFD61327.1"/>
    </source>
</evidence>
<dbReference type="PANTHER" id="PTHR21301">
    <property type="entry name" value="REVERSE TRANSCRIPTASE"/>
    <property type="match status" value="1"/>
</dbReference>
<name>A0A085MVT1_9BILA</name>
<dbReference type="GO" id="GO:0003676">
    <property type="term" value="F:nucleic acid binding"/>
    <property type="evidence" value="ECO:0007669"/>
    <property type="project" value="InterPro"/>
</dbReference>
<reference evidence="4" key="1">
    <citation type="journal article" date="2014" name="Nat. Genet.">
        <title>Genome and transcriptome of the porcine whipworm Trichuris suis.</title>
        <authorList>
            <person name="Jex A.R."/>
            <person name="Nejsum P."/>
            <person name="Schwarz E.M."/>
            <person name="Hu L."/>
            <person name="Young N.D."/>
            <person name="Hall R.S."/>
            <person name="Korhonen P.K."/>
            <person name="Liao S."/>
            <person name="Thamsborg S."/>
            <person name="Xia J."/>
            <person name="Xu P."/>
            <person name="Wang S."/>
            <person name="Scheerlinck J.P."/>
            <person name="Hofmann A."/>
            <person name="Sternberg P.W."/>
            <person name="Wang J."/>
            <person name="Gasser R.B."/>
        </authorList>
    </citation>
    <scope>NUCLEOTIDE SEQUENCE [LARGE SCALE GENOMIC DNA]</scope>
    <source>
        <strain evidence="4">DCEP-RM93F</strain>
    </source>
</reference>
<gene>
    <name evidence="4" type="ORF">M514_26460</name>
</gene>
<dbReference type="EMBL" id="KL367626">
    <property type="protein sequence ID" value="KFD61327.1"/>
    <property type="molecule type" value="Genomic_DNA"/>
</dbReference>
<dbReference type="PANTHER" id="PTHR21301:SF10">
    <property type="entry name" value="REVERSE TRANSCRIPTASE DOMAIN-CONTAINING PROTEIN"/>
    <property type="match status" value="1"/>
</dbReference>
<feature type="region of interest" description="Disordered" evidence="1">
    <location>
        <begin position="294"/>
        <end position="380"/>
    </location>
</feature>
<dbReference type="Pfam" id="PF26215">
    <property type="entry name" value="HTH_animal"/>
    <property type="match status" value="1"/>
</dbReference>
<sequence length="403" mass="47118">MKLNPMVMLKRKRPKEDFPSGVFVHFHEKGWTDEQGVRLCIDNIWKKRPGHPNSRSLVGWNSFRSRVTEGVKSHLKECKTETVVIPAELTSLLQPLDVCINKPFKNYVREEWKVWMANDDIFVIIESGKEEAFLNYLNSLFPDIISFTIEKEMSGGQLKTTVYRKPTHSNTYLHFSSHHRRAVMKGIIRGMVKRALGRFLTEFLTEELHHIHKTFKENGYSSHFLRSVMQETIENSRRVHKNDLPCPRILLPYYKGLSEKIQRLGRRLQFSVCYKRGANLRSLLRADKVKPPADKFPGVVYEKHGKVSNADRKEKKKKEERREKRIEAPLPTLLTKNRDATMDASDEKSRRRNTTRSEERNEDAKERDHRLLKTSLTHPPSYLTNLTQIFSILLTPRTQGLCL</sequence>
<dbReference type="Pfam" id="PF03184">
    <property type="entry name" value="DDE_1"/>
    <property type="match status" value="1"/>
</dbReference>
<feature type="compositionally biased region" description="Basic and acidic residues" evidence="1">
    <location>
        <begin position="336"/>
        <end position="371"/>
    </location>
</feature>
<feature type="compositionally biased region" description="Basic and acidic residues" evidence="1">
    <location>
        <begin position="301"/>
        <end position="313"/>
    </location>
</feature>